<dbReference type="STRING" id="558173.CDOO_12040"/>
<reference evidence="1 2" key="1">
    <citation type="submission" date="2013-09" db="EMBL/GenBank/DDBJ databases">
        <title>Complete genome sequence of Corynebacterium doosanense CAU 212(T) (=DSM 45436(T)), isolated from activated sludge.</title>
        <authorList>
            <person name="Schaffert L."/>
            <person name="Albersmeier A."/>
            <person name="Kalinowski J."/>
            <person name="Ruckert C."/>
        </authorList>
    </citation>
    <scope>NUCLEOTIDE SEQUENCE [LARGE SCALE GENOMIC DNA]</scope>
    <source>
        <strain evidence="1 2">CAU 212</strain>
    </source>
</reference>
<organism evidence="1 2">
    <name type="scientific">Corynebacterium doosanense CAU 212 = DSM 45436</name>
    <dbReference type="NCBI Taxonomy" id="558173"/>
    <lineage>
        <taxon>Bacteria</taxon>
        <taxon>Bacillati</taxon>
        <taxon>Actinomycetota</taxon>
        <taxon>Actinomycetes</taxon>
        <taxon>Mycobacteriales</taxon>
        <taxon>Corynebacteriaceae</taxon>
        <taxon>Corynebacterium</taxon>
    </lineage>
</organism>
<accession>A0A097IJQ1</accession>
<protein>
    <submittedName>
        <fullName evidence="1">Uncharacterized protein</fullName>
    </submittedName>
</protein>
<dbReference type="Proteomes" id="UP000029914">
    <property type="component" value="Chromosome"/>
</dbReference>
<dbReference type="HOGENOM" id="CLU_2129252_0_0_11"/>
<evidence type="ECO:0000313" key="2">
    <source>
        <dbReference type="Proteomes" id="UP000029914"/>
    </source>
</evidence>
<proteinExistence type="predicted"/>
<dbReference type="AlphaFoldDB" id="A0A097IJQ1"/>
<gene>
    <name evidence="1" type="ORF">CDOO_12040</name>
</gene>
<dbReference type="KEGG" id="cdo:CDOO_12040"/>
<name>A0A097IJQ1_9CORY</name>
<dbReference type="EMBL" id="CP006764">
    <property type="protein sequence ID" value="AIT62340.1"/>
    <property type="molecule type" value="Genomic_DNA"/>
</dbReference>
<keyword evidence="2" id="KW-1185">Reference proteome</keyword>
<evidence type="ECO:0000313" key="1">
    <source>
        <dbReference type="EMBL" id="AIT62340.1"/>
    </source>
</evidence>
<sequence length="113" mass="11874">MEILRPSAAAALEDDELEALDEDELEDAVLDALEDAEVAVSVAVTVVEDSDSFPPPKGRLVQAESVAAAVRAAAGASSGRAVKARERFMGLTSFIWTAGNVTERNEVQTCVLA</sequence>